<name>A0A9D1DGM5_9FIRM</name>
<organism evidence="1 2">
    <name type="scientific">Candidatus Avoscillospira avicola</name>
    <dbReference type="NCBI Taxonomy" id="2840706"/>
    <lineage>
        <taxon>Bacteria</taxon>
        <taxon>Bacillati</taxon>
        <taxon>Bacillota</taxon>
        <taxon>Clostridia</taxon>
        <taxon>Eubacteriales</taxon>
        <taxon>Oscillospiraceae</taxon>
        <taxon>Oscillospiraceae incertae sedis</taxon>
        <taxon>Candidatus Avoscillospira</taxon>
    </lineage>
</organism>
<dbReference type="Proteomes" id="UP000824239">
    <property type="component" value="Unassembled WGS sequence"/>
</dbReference>
<evidence type="ECO:0000313" key="2">
    <source>
        <dbReference type="Proteomes" id="UP000824239"/>
    </source>
</evidence>
<dbReference type="Gene3D" id="3.40.50.620">
    <property type="entry name" value="HUPs"/>
    <property type="match status" value="1"/>
</dbReference>
<reference evidence="1" key="1">
    <citation type="submission" date="2020-10" db="EMBL/GenBank/DDBJ databases">
        <authorList>
            <person name="Gilroy R."/>
        </authorList>
    </citation>
    <scope>NUCLEOTIDE SEQUENCE</scope>
    <source>
        <strain evidence="1">ChiBcec15-4380</strain>
    </source>
</reference>
<comment type="caution">
    <text evidence="1">The sequence shown here is derived from an EMBL/GenBank/DDBJ whole genome shotgun (WGS) entry which is preliminary data.</text>
</comment>
<dbReference type="InterPro" id="IPR014729">
    <property type="entry name" value="Rossmann-like_a/b/a_fold"/>
</dbReference>
<proteinExistence type="predicted"/>
<dbReference type="EMBL" id="DVHE01000022">
    <property type="protein sequence ID" value="HIR50277.1"/>
    <property type="molecule type" value="Genomic_DNA"/>
</dbReference>
<sequence length="263" mass="30564">MPEHILSLSYGKDSLACLGAIEELGWPLDRIVHAEVWATDKIPADLPPMVEFKKKADKIIKERWGIEVEHVRSRRTYQDCFYMICGKSGRQAKSKCAGSIYGWPFQRGPWCNSRLKQHVLEKLPKDAMQYVGIAADEPGRFHVLRGNKTSPLVEAGWTERDCWEWDEKNGLLSPTYTTATRGGCWFCHNQGVGQLRLLRKHYPDLWALMLKWDNDSQVTFKADGHTVHDFDRRFQLEDDGLISPDDSVFRWEMLDAELNYRWF</sequence>
<protein>
    <submittedName>
        <fullName evidence="1">Reductase</fullName>
    </submittedName>
</protein>
<reference evidence="1" key="2">
    <citation type="journal article" date="2021" name="PeerJ">
        <title>Extensive microbial diversity within the chicken gut microbiome revealed by metagenomics and culture.</title>
        <authorList>
            <person name="Gilroy R."/>
            <person name="Ravi A."/>
            <person name="Getino M."/>
            <person name="Pursley I."/>
            <person name="Horton D.L."/>
            <person name="Alikhan N.F."/>
            <person name="Baker D."/>
            <person name="Gharbi K."/>
            <person name="Hall N."/>
            <person name="Watson M."/>
            <person name="Adriaenssens E.M."/>
            <person name="Foster-Nyarko E."/>
            <person name="Jarju S."/>
            <person name="Secka A."/>
            <person name="Antonio M."/>
            <person name="Oren A."/>
            <person name="Chaudhuri R.R."/>
            <person name="La Ragione R."/>
            <person name="Hildebrand F."/>
            <person name="Pallen M.J."/>
        </authorList>
    </citation>
    <scope>NUCLEOTIDE SEQUENCE</scope>
    <source>
        <strain evidence="1">ChiBcec15-4380</strain>
    </source>
</reference>
<evidence type="ECO:0000313" key="1">
    <source>
        <dbReference type="EMBL" id="HIR50277.1"/>
    </source>
</evidence>
<gene>
    <name evidence="1" type="ORF">IAA53_03175</name>
</gene>
<accession>A0A9D1DGM5</accession>
<dbReference type="AlphaFoldDB" id="A0A9D1DGM5"/>